<dbReference type="Proteomes" id="UP001469553">
    <property type="component" value="Unassembled WGS sequence"/>
</dbReference>
<name>A0ABV0Z5A5_9TELE</name>
<sequence>MFQTVEIWHSHWLQNLIVKSVCFQNVPIDDKSVFFPARKCSNVSPHHYTASTKRCLAFAEMFAKAYQGSTQLSSAAQLKQIWNHLQRNKTGFALVSDLLPRGIVTTKE</sequence>
<dbReference type="EMBL" id="JAHRIP010050848">
    <property type="protein sequence ID" value="MEQ2300962.1"/>
    <property type="molecule type" value="Genomic_DNA"/>
</dbReference>
<accession>A0ABV0Z5A5</accession>
<proteinExistence type="predicted"/>
<protein>
    <submittedName>
        <fullName evidence="1">Uncharacterized protein</fullName>
    </submittedName>
</protein>
<evidence type="ECO:0000313" key="2">
    <source>
        <dbReference type="Proteomes" id="UP001469553"/>
    </source>
</evidence>
<reference evidence="1 2" key="1">
    <citation type="submission" date="2021-06" db="EMBL/GenBank/DDBJ databases">
        <authorList>
            <person name="Palmer J.M."/>
        </authorList>
    </citation>
    <scope>NUCLEOTIDE SEQUENCE [LARGE SCALE GENOMIC DNA]</scope>
    <source>
        <strain evidence="1 2">AS_MEX2019</strain>
        <tissue evidence="1">Muscle</tissue>
    </source>
</reference>
<comment type="caution">
    <text evidence="1">The sequence shown here is derived from an EMBL/GenBank/DDBJ whole genome shotgun (WGS) entry which is preliminary data.</text>
</comment>
<organism evidence="1 2">
    <name type="scientific">Ameca splendens</name>
    <dbReference type="NCBI Taxonomy" id="208324"/>
    <lineage>
        <taxon>Eukaryota</taxon>
        <taxon>Metazoa</taxon>
        <taxon>Chordata</taxon>
        <taxon>Craniata</taxon>
        <taxon>Vertebrata</taxon>
        <taxon>Euteleostomi</taxon>
        <taxon>Actinopterygii</taxon>
        <taxon>Neopterygii</taxon>
        <taxon>Teleostei</taxon>
        <taxon>Neoteleostei</taxon>
        <taxon>Acanthomorphata</taxon>
        <taxon>Ovalentaria</taxon>
        <taxon>Atherinomorphae</taxon>
        <taxon>Cyprinodontiformes</taxon>
        <taxon>Goodeidae</taxon>
        <taxon>Ameca</taxon>
    </lineage>
</organism>
<keyword evidence="2" id="KW-1185">Reference proteome</keyword>
<evidence type="ECO:0000313" key="1">
    <source>
        <dbReference type="EMBL" id="MEQ2300962.1"/>
    </source>
</evidence>
<gene>
    <name evidence="1" type="ORF">AMECASPLE_031137</name>
</gene>